<evidence type="ECO:0000313" key="1">
    <source>
        <dbReference type="EMBL" id="MBX40216.1"/>
    </source>
</evidence>
<protein>
    <submittedName>
        <fullName evidence="1">Uncharacterized protein</fullName>
    </submittedName>
</protein>
<name>A0A2P2NCL5_RHIMU</name>
<organism evidence="1">
    <name type="scientific">Rhizophora mucronata</name>
    <name type="common">Asiatic mangrove</name>
    <dbReference type="NCBI Taxonomy" id="61149"/>
    <lineage>
        <taxon>Eukaryota</taxon>
        <taxon>Viridiplantae</taxon>
        <taxon>Streptophyta</taxon>
        <taxon>Embryophyta</taxon>
        <taxon>Tracheophyta</taxon>
        <taxon>Spermatophyta</taxon>
        <taxon>Magnoliopsida</taxon>
        <taxon>eudicotyledons</taxon>
        <taxon>Gunneridae</taxon>
        <taxon>Pentapetalae</taxon>
        <taxon>rosids</taxon>
        <taxon>fabids</taxon>
        <taxon>Malpighiales</taxon>
        <taxon>Rhizophoraceae</taxon>
        <taxon>Rhizophora</taxon>
    </lineage>
</organism>
<dbReference type="AlphaFoldDB" id="A0A2P2NCL5"/>
<proteinExistence type="predicted"/>
<dbReference type="EMBL" id="GGEC01059732">
    <property type="protein sequence ID" value="MBX40216.1"/>
    <property type="molecule type" value="Transcribed_RNA"/>
</dbReference>
<accession>A0A2P2NCL5</accession>
<reference evidence="1" key="1">
    <citation type="submission" date="2018-02" db="EMBL/GenBank/DDBJ databases">
        <title>Rhizophora mucronata_Transcriptome.</title>
        <authorList>
            <person name="Meera S.P."/>
            <person name="Sreeshan A."/>
            <person name="Augustine A."/>
        </authorList>
    </citation>
    <scope>NUCLEOTIDE SEQUENCE</scope>
    <source>
        <tissue evidence="1">Leaf</tissue>
    </source>
</reference>
<sequence>MPKIMGSSPSSLLTKGSEIFLQSNAGSSSPAPLATISNPSLNLCYNINLIMDSLLPLML</sequence>